<dbReference type="Pfam" id="PF02129">
    <property type="entry name" value="Peptidase_S15"/>
    <property type="match status" value="1"/>
</dbReference>
<protein>
    <recommendedName>
        <fullName evidence="1">Xaa-Pro dipeptidyl-peptidase-like domain-containing protein</fullName>
    </recommendedName>
</protein>
<organism evidence="2 3">
    <name type="scientific">Lipingzhangella halophila</name>
    <dbReference type="NCBI Taxonomy" id="1783352"/>
    <lineage>
        <taxon>Bacteria</taxon>
        <taxon>Bacillati</taxon>
        <taxon>Actinomycetota</taxon>
        <taxon>Actinomycetes</taxon>
        <taxon>Streptosporangiales</taxon>
        <taxon>Nocardiopsidaceae</taxon>
        <taxon>Lipingzhangella</taxon>
    </lineage>
</organism>
<dbReference type="AlphaFoldDB" id="A0A7W7W3E3"/>
<dbReference type="InterPro" id="IPR051411">
    <property type="entry name" value="Polyketide_trans_af380"/>
</dbReference>
<dbReference type="GO" id="GO:0016787">
    <property type="term" value="F:hydrolase activity"/>
    <property type="evidence" value="ECO:0007669"/>
    <property type="project" value="InterPro"/>
</dbReference>
<dbReference type="Gene3D" id="3.40.50.1820">
    <property type="entry name" value="alpha/beta hydrolase"/>
    <property type="match status" value="1"/>
</dbReference>
<reference evidence="2 3" key="1">
    <citation type="submission" date="2020-08" db="EMBL/GenBank/DDBJ databases">
        <title>Sequencing the genomes of 1000 actinobacteria strains.</title>
        <authorList>
            <person name="Klenk H.-P."/>
        </authorList>
    </citation>
    <scope>NUCLEOTIDE SEQUENCE [LARGE SCALE GENOMIC DNA]</scope>
    <source>
        <strain evidence="2 3">DSM 102030</strain>
    </source>
</reference>
<evidence type="ECO:0000313" key="2">
    <source>
        <dbReference type="EMBL" id="MBB4932952.1"/>
    </source>
</evidence>
<dbReference type="PANTHER" id="PTHR47751">
    <property type="entry name" value="SUPERFAMILY HYDROLASE, PUTATIVE (AFU_ORTHOLOGUE AFUA_2G16580)-RELATED"/>
    <property type="match status" value="1"/>
</dbReference>
<comment type="caution">
    <text evidence="2">The sequence shown here is derived from an EMBL/GenBank/DDBJ whole genome shotgun (WGS) entry which is preliminary data.</text>
</comment>
<evidence type="ECO:0000313" key="3">
    <source>
        <dbReference type="Proteomes" id="UP000523007"/>
    </source>
</evidence>
<sequence>MVHGGRVPLAGRVYRQEGDLTVRQPAILVAGSWLTVKEQMAHVYAERLAERGYTAITFDFAGFGQSGGEPRQAEMPSRKIADIDAVARFAATLSFVAPERIGYLGVCASAQYGLAAIARGAPIAAFASVAGWFHDTASVAPFYGGTEGVGRRLERAGAALDTYFATGDVTMVPAYEPGNERAGMHVPLDYYADPARGAIPEWTNEMAEMSWTSWLCFDGLASADRAAAPSLFLHSEGCVFPENVETVRGALAGPGKTVWEQGEQTDFYDQPHHVALAVDAADEHFRLTIGDEL</sequence>
<dbReference type="Proteomes" id="UP000523007">
    <property type="component" value="Unassembled WGS sequence"/>
</dbReference>
<keyword evidence="3" id="KW-1185">Reference proteome</keyword>
<proteinExistence type="predicted"/>
<feature type="domain" description="Xaa-Pro dipeptidyl-peptidase-like" evidence="1">
    <location>
        <begin position="23"/>
        <end position="134"/>
    </location>
</feature>
<dbReference type="SUPFAM" id="SSF53474">
    <property type="entry name" value="alpha/beta-Hydrolases"/>
    <property type="match status" value="1"/>
</dbReference>
<dbReference type="EMBL" id="JACHJT010000001">
    <property type="protein sequence ID" value="MBB4932952.1"/>
    <property type="molecule type" value="Genomic_DNA"/>
</dbReference>
<dbReference type="Gene3D" id="1.10.10.800">
    <property type="match status" value="1"/>
</dbReference>
<dbReference type="InterPro" id="IPR000383">
    <property type="entry name" value="Xaa-Pro-like_dom"/>
</dbReference>
<accession>A0A7W7W3E3</accession>
<dbReference type="InterPro" id="IPR029058">
    <property type="entry name" value="AB_hydrolase_fold"/>
</dbReference>
<dbReference type="RefSeq" id="WP_184580649.1">
    <property type="nucleotide sequence ID" value="NZ_JACHJT010000001.1"/>
</dbReference>
<dbReference type="PANTHER" id="PTHR47751:SF1">
    <property type="entry name" value="SUPERFAMILY HYDROLASE, PUTATIVE (AFU_ORTHOLOGUE AFUA_2G16580)-RELATED"/>
    <property type="match status" value="1"/>
</dbReference>
<name>A0A7W7W3E3_9ACTN</name>
<gene>
    <name evidence="2" type="ORF">F4561_003772</name>
</gene>
<evidence type="ECO:0000259" key="1">
    <source>
        <dbReference type="Pfam" id="PF02129"/>
    </source>
</evidence>